<dbReference type="Gene3D" id="3.30.497.10">
    <property type="entry name" value="Antithrombin, subunit I, domain 2"/>
    <property type="match status" value="1"/>
</dbReference>
<dbReference type="InterPro" id="IPR042185">
    <property type="entry name" value="Serpin_sf_2"/>
</dbReference>
<evidence type="ECO:0000313" key="7">
    <source>
        <dbReference type="EMBL" id="VEN55850.1"/>
    </source>
</evidence>
<dbReference type="Gene3D" id="2.30.39.10">
    <property type="entry name" value="Alpha-1-antitrypsin, domain 1"/>
    <property type="match status" value="1"/>
</dbReference>
<keyword evidence="3" id="KW-0722">Serine protease inhibitor</keyword>
<feature type="domain" description="Serpin" evidence="6">
    <location>
        <begin position="41"/>
        <end position="361"/>
    </location>
</feature>
<evidence type="ECO:0000256" key="4">
    <source>
        <dbReference type="RuleBase" id="RU000411"/>
    </source>
</evidence>
<feature type="signal peptide" evidence="5">
    <location>
        <begin position="1"/>
        <end position="18"/>
    </location>
</feature>
<keyword evidence="5" id="KW-0732">Signal</keyword>
<dbReference type="PANTHER" id="PTHR11461">
    <property type="entry name" value="SERINE PROTEASE INHIBITOR, SERPIN"/>
    <property type="match status" value="1"/>
</dbReference>
<gene>
    <name evidence="7" type="ORF">CALMAC_LOCUS14918</name>
</gene>
<dbReference type="OrthoDB" id="9518664at2759"/>
<proteinExistence type="inferred from homology"/>
<dbReference type="EMBL" id="CAACVG010010451">
    <property type="protein sequence ID" value="VEN55850.1"/>
    <property type="molecule type" value="Genomic_DNA"/>
</dbReference>
<evidence type="ECO:0000256" key="1">
    <source>
        <dbReference type="ARBA" id="ARBA00009500"/>
    </source>
</evidence>
<feature type="chain" id="PRO_5024823019" description="Serpin domain-containing protein" evidence="5">
    <location>
        <begin position="19"/>
        <end position="361"/>
    </location>
</feature>
<sequence>MKCTAAVLLFEIILATNSVSNDQSDSDSEKVPLEHDVKFSVNIYKFLATKGKKNFVVSPISAKLILSLIAEGAASDTLSEITEYLGITQHEQDLIARIGNSLNDSNGVCQIVSANKVYISDDYEVNETFNYTSLHKYNSTVEVVDFKTPEKVSVLINEWVEDHSNGKIQNLIHAAELHAATIILVNVIYFSATWAKQFRPKNTSEEKFYTSKGKHKEVLMMKMSRHTASFWHSKELEVKFLQLPFTTEKFTMTFILPDAKDGLSLQAPIEKYLNHKEFSMRKVRISIPKFSTEISLDLVPFLKQEGIKTLFSSSADLTGVSPKKGLSVSSLQQKVLINVTEKGVEATSATYGKQISSIYHT</sequence>
<dbReference type="SMART" id="SM00093">
    <property type="entry name" value="SERPIN"/>
    <property type="match status" value="1"/>
</dbReference>
<comment type="similarity">
    <text evidence="1 4">Belongs to the serpin family.</text>
</comment>
<keyword evidence="2" id="KW-0646">Protease inhibitor</keyword>
<evidence type="ECO:0000256" key="3">
    <source>
        <dbReference type="ARBA" id="ARBA00022900"/>
    </source>
</evidence>
<dbReference type="PANTHER" id="PTHR11461:SF211">
    <property type="entry name" value="GH10112P-RELATED"/>
    <property type="match status" value="1"/>
</dbReference>
<reference evidence="7 8" key="1">
    <citation type="submission" date="2019-01" db="EMBL/GenBank/DDBJ databases">
        <authorList>
            <person name="Sayadi A."/>
        </authorList>
    </citation>
    <scope>NUCLEOTIDE SEQUENCE [LARGE SCALE GENOMIC DNA]</scope>
</reference>
<dbReference type="InterPro" id="IPR023796">
    <property type="entry name" value="Serpin_dom"/>
</dbReference>
<organism evidence="7 8">
    <name type="scientific">Callosobruchus maculatus</name>
    <name type="common">Southern cowpea weevil</name>
    <name type="synonym">Pulse bruchid</name>
    <dbReference type="NCBI Taxonomy" id="64391"/>
    <lineage>
        <taxon>Eukaryota</taxon>
        <taxon>Metazoa</taxon>
        <taxon>Ecdysozoa</taxon>
        <taxon>Arthropoda</taxon>
        <taxon>Hexapoda</taxon>
        <taxon>Insecta</taxon>
        <taxon>Pterygota</taxon>
        <taxon>Neoptera</taxon>
        <taxon>Endopterygota</taxon>
        <taxon>Coleoptera</taxon>
        <taxon>Polyphaga</taxon>
        <taxon>Cucujiformia</taxon>
        <taxon>Chrysomeloidea</taxon>
        <taxon>Chrysomelidae</taxon>
        <taxon>Bruchinae</taxon>
        <taxon>Bruchini</taxon>
        <taxon>Callosobruchus</taxon>
    </lineage>
</organism>
<accession>A0A653D6T3</accession>
<dbReference type="Pfam" id="PF00079">
    <property type="entry name" value="Serpin"/>
    <property type="match status" value="1"/>
</dbReference>
<dbReference type="InterPro" id="IPR036186">
    <property type="entry name" value="Serpin_sf"/>
</dbReference>
<dbReference type="InterPro" id="IPR000215">
    <property type="entry name" value="Serpin_fam"/>
</dbReference>
<dbReference type="AlphaFoldDB" id="A0A653D6T3"/>
<keyword evidence="8" id="KW-1185">Reference proteome</keyword>
<name>A0A653D6T3_CALMS</name>
<dbReference type="InterPro" id="IPR042178">
    <property type="entry name" value="Serpin_sf_1"/>
</dbReference>
<evidence type="ECO:0000256" key="5">
    <source>
        <dbReference type="SAM" id="SignalP"/>
    </source>
</evidence>
<dbReference type="SUPFAM" id="SSF56574">
    <property type="entry name" value="Serpins"/>
    <property type="match status" value="1"/>
</dbReference>
<evidence type="ECO:0000259" key="6">
    <source>
        <dbReference type="SMART" id="SM00093"/>
    </source>
</evidence>
<dbReference type="GO" id="GO:0005615">
    <property type="term" value="C:extracellular space"/>
    <property type="evidence" value="ECO:0007669"/>
    <property type="project" value="InterPro"/>
</dbReference>
<evidence type="ECO:0000256" key="2">
    <source>
        <dbReference type="ARBA" id="ARBA00022690"/>
    </source>
</evidence>
<evidence type="ECO:0000313" key="8">
    <source>
        <dbReference type="Proteomes" id="UP000410492"/>
    </source>
</evidence>
<dbReference type="GO" id="GO:0004867">
    <property type="term" value="F:serine-type endopeptidase inhibitor activity"/>
    <property type="evidence" value="ECO:0007669"/>
    <property type="project" value="UniProtKB-KW"/>
</dbReference>
<dbReference type="Proteomes" id="UP000410492">
    <property type="component" value="Unassembled WGS sequence"/>
</dbReference>
<protein>
    <recommendedName>
        <fullName evidence="6">Serpin domain-containing protein</fullName>
    </recommendedName>
</protein>